<evidence type="ECO:0000256" key="3">
    <source>
        <dbReference type="ARBA" id="ARBA00023157"/>
    </source>
</evidence>
<dbReference type="Pfam" id="PF01430">
    <property type="entry name" value="HSP33"/>
    <property type="match status" value="1"/>
</dbReference>
<dbReference type="Gene3D" id="3.55.30.10">
    <property type="entry name" value="Hsp33 domain"/>
    <property type="match status" value="1"/>
</dbReference>
<dbReference type="InterPro" id="IPR023212">
    <property type="entry name" value="Hsp33_helix_hairpin_bin_dom_sf"/>
</dbReference>
<evidence type="ECO:0000256" key="2">
    <source>
        <dbReference type="ARBA" id="ARBA00022833"/>
    </source>
</evidence>
<gene>
    <name evidence="6" type="primary">hslO</name>
    <name evidence="7" type="ORF">B0187_09975</name>
</gene>
<proteinExistence type="inferred from homology"/>
<dbReference type="InterPro" id="IPR000397">
    <property type="entry name" value="Heat_shock_Hsp33"/>
</dbReference>
<evidence type="ECO:0000256" key="5">
    <source>
        <dbReference type="ARBA" id="ARBA00023284"/>
    </source>
</evidence>
<dbReference type="CDD" id="cd00498">
    <property type="entry name" value="Hsp33"/>
    <property type="match status" value="1"/>
</dbReference>
<dbReference type="PANTHER" id="PTHR30111:SF1">
    <property type="entry name" value="33 KDA CHAPERONIN"/>
    <property type="match status" value="1"/>
</dbReference>
<keyword evidence="8" id="KW-1185">Reference proteome</keyword>
<dbReference type="SUPFAM" id="SSF64397">
    <property type="entry name" value="Hsp33 domain"/>
    <property type="match status" value="1"/>
</dbReference>
<evidence type="ECO:0000256" key="6">
    <source>
        <dbReference type="HAMAP-Rule" id="MF_00117"/>
    </source>
</evidence>
<keyword evidence="4 6" id="KW-0143">Chaperone</keyword>
<dbReference type="InterPro" id="IPR016153">
    <property type="entry name" value="Heat_shock_Hsp33_N"/>
</dbReference>
<dbReference type="GO" id="GO:0042026">
    <property type="term" value="P:protein refolding"/>
    <property type="evidence" value="ECO:0007669"/>
    <property type="project" value="TreeGrafter"/>
</dbReference>
<accession>A0A1T0AML2</accession>
<comment type="PTM">
    <text evidence="6">Under oxidizing conditions two disulfide bonds are formed involving the reactive cysteines. Under reducing conditions zinc is bound to the reactive cysteines and the protein is inactive.</text>
</comment>
<comment type="function">
    <text evidence="6">Redox regulated molecular chaperone. Protects both thermally unfolding and oxidatively damaged proteins from irreversible aggregation. Plays an important role in the bacterial defense system toward oxidative stress.</text>
</comment>
<dbReference type="Gene3D" id="3.90.1280.10">
    <property type="entry name" value="HSP33 redox switch-like"/>
    <property type="match status" value="1"/>
</dbReference>
<organism evidence="7 8">
    <name type="scientific">Haemophilus paracuniculus</name>
    <dbReference type="NCBI Taxonomy" id="734"/>
    <lineage>
        <taxon>Bacteria</taxon>
        <taxon>Pseudomonadati</taxon>
        <taxon>Pseudomonadota</taxon>
        <taxon>Gammaproteobacteria</taxon>
        <taxon>Pasteurellales</taxon>
        <taxon>Pasteurellaceae</taxon>
        <taxon>Haemophilus</taxon>
    </lineage>
</organism>
<comment type="subcellular location">
    <subcellularLocation>
        <location evidence="6">Cytoplasm</location>
    </subcellularLocation>
</comment>
<dbReference type="NCBIfam" id="NF001033">
    <property type="entry name" value="PRK00114.1"/>
    <property type="match status" value="1"/>
</dbReference>
<dbReference type="GO" id="GO:0044183">
    <property type="term" value="F:protein folding chaperone"/>
    <property type="evidence" value="ECO:0007669"/>
    <property type="project" value="TreeGrafter"/>
</dbReference>
<dbReference type="SUPFAM" id="SSF118352">
    <property type="entry name" value="HSP33 redox switch-like"/>
    <property type="match status" value="1"/>
</dbReference>
<dbReference type="EMBL" id="MUYA01000021">
    <property type="protein sequence ID" value="OOR97190.1"/>
    <property type="molecule type" value="Genomic_DNA"/>
</dbReference>
<dbReference type="InterPro" id="IPR016154">
    <property type="entry name" value="Heat_shock_Hsp33_C"/>
</dbReference>
<comment type="caution">
    <text evidence="7">The sequence shown here is derived from an EMBL/GenBank/DDBJ whole genome shotgun (WGS) entry which is preliminary data.</text>
</comment>
<keyword evidence="2 6" id="KW-0862">Zinc</keyword>
<dbReference type="PANTHER" id="PTHR30111">
    <property type="entry name" value="33 KDA CHAPERONIN"/>
    <property type="match status" value="1"/>
</dbReference>
<sequence>MNHYSQDNDKLYRYLFQNRAVRGEWVRLNQTFTETLNTHHYPKAVQNLLGEMLVASSLLTATMKFNGTITVQIQGDGALKLAVVNGNDQQQFRALARIEGEIADDATLTEMIGNGVLVISIIPNEGERYQGVISLDEPTIGECLEDYFARSEQLATQLTIRVGEYEGQAVAGGLLLQIVPDGTGSPDDFEHLATLTETVKAKEMFGLTAEELLFRLYHEEQVELYPAQSTEFKCGCSRERSGAAILLLPAEEIAEMLAEKQGVIDMQCECCGTQYFFDQNAIDELKIENEKLTSLGLH</sequence>
<dbReference type="GO" id="GO:0005737">
    <property type="term" value="C:cytoplasm"/>
    <property type="evidence" value="ECO:0007669"/>
    <property type="project" value="UniProtKB-SubCell"/>
</dbReference>
<dbReference type="PIRSF" id="PIRSF005261">
    <property type="entry name" value="Heat_shock_Hsp33"/>
    <property type="match status" value="1"/>
</dbReference>
<keyword evidence="3 6" id="KW-1015">Disulfide bond</keyword>
<protein>
    <recommendedName>
        <fullName evidence="6">33 kDa chaperonin</fullName>
    </recommendedName>
    <alternativeName>
        <fullName evidence="6">Heat shock protein 33 homolog</fullName>
        <shortName evidence="6">HSP33</shortName>
    </alternativeName>
</protein>
<feature type="disulfide bond" description="Redox-active" evidence="6">
    <location>
        <begin position="268"/>
        <end position="271"/>
    </location>
</feature>
<evidence type="ECO:0000313" key="8">
    <source>
        <dbReference type="Proteomes" id="UP000190867"/>
    </source>
</evidence>
<evidence type="ECO:0000256" key="4">
    <source>
        <dbReference type="ARBA" id="ARBA00023186"/>
    </source>
</evidence>
<dbReference type="GO" id="GO:0051082">
    <property type="term" value="F:unfolded protein binding"/>
    <property type="evidence" value="ECO:0007669"/>
    <property type="project" value="UniProtKB-UniRule"/>
</dbReference>
<comment type="similarity">
    <text evidence="6">Belongs to the HSP33 family.</text>
</comment>
<dbReference type="HAMAP" id="MF_00117">
    <property type="entry name" value="HslO"/>
    <property type="match status" value="1"/>
</dbReference>
<dbReference type="RefSeq" id="WP_078237700.1">
    <property type="nucleotide sequence ID" value="NZ_MUYA01000021.1"/>
</dbReference>
<dbReference type="Gene3D" id="1.10.287.480">
    <property type="entry name" value="helix hairpin bin"/>
    <property type="match status" value="1"/>
</dbReference>
<name>A0A1T0AML2_9PAST</name>
<dbReference type="Proteomes" id="UP000190867">
    <property type="component" value="Unassembled WGS sequence"/>
</dbReference>
<dbReference type="AlphaFoldDB" id="A0A1T0AML2"/>
<evidence type="ECO:0000313" key="7">
    <source>
        <dbReference type="EMBL" id="OOR97190.1"/>
    </source>
</evidence>
<keyword evidence="5 6" id="KW-0676">Redox-active center</keyword>
<feature type="disulfide bond" description="Redox-active" evidence="6">
    <location>
        <begin position="234"/>
        <end position="236"/>
    </location>
</feature>
<evidence type="ECO:0000256" key="1">
    <source>
        <dbReference type="ARBA" id="ARBA00022490"/>
    </source>
</evidence>
<keyword evidence="1 6" id="KW-0963">Cytoplasm</keyword>
<dbReference type="STRING" id="734.B0187_09975"/>
<dbReference type="OrthoDB" id="9793753at2"/>
<reference evidence="7 8" key="1">
    <citation type="submission" date="2017-02" db="EMBL/GenBank/DDBJ databases">
        <title>Draft genome sequence of Haemophilus paracuniculus CCUG 43573 type strain.</title>
        <authorList>
            <person name="Engstrom-Jakobsson H."/>
            <person name="Salva-Serra F."/>
            <person name="Thorell K."/>
            <person name="Gonzales-Siles L."/>
            <person name="Karlsson R."/>
            <person name="Boulund F."/>
            <person name="Engstrand L."/>
            <person name="Kristiansson E."/>
            <person name="Moore E."/>
        </authorList>
    </citation>
    <scope>NUCLEOTIDE SEQUENCE [LARGE SCALE GENOMIC DNA]</scope>
    <source>
        <strain evidence="7 8">CCUG 43573</strain>
    </source>
</reference>